<proteinExistence type="predicted"/>
<name>A0A3S4T0G0_PSEFL</name>
<accession>A0A3S4T0G0</accession>
<gene>
    <name evidence="1" type="ORF">NCTC9428_02423</name>
</gene>
<evidence type="ECO:0000313" key="2">
    <source>
        <dbReference type="Proteomes" id="UP000281909"/>
    </source>
</evidence>
<organism evidence="1 2">
    <name type="scientific">Pseudomonas fluorescens</name>
    <dbReference type="NCBI Taxonomy" id="294"/>
    <lineage>
        <taxon>Bacteria</taxon>
        <taxon>Pseudomonadati</taxon>
        <taxon>Pseudomonadota</taxon>
        <taxon>Gammaproteobacteria</taxon>
        <taxon>Pseudomonadales</taxon>
        <taxon>Pseudomonadaceae</taxon>
        <taxon>Pseudomonas</taxon>
    </lineage>
</organism>
<dbReference type="AlphaFoldDB" id="A0A3S4T0G0"/>
<dbReference type="EMBL" id="LR134318">
    <property type="protein sequence ID" value="VEF10810.1"/>
    <property type="molecule type" value="Genomic_DNA"/>
</dbReference>
<protein>
    <submittedName>
        <fullName evidence="1">Uncharacterized protein</fullName>
    </submittedName>
</protein>
<evidence type="ECO:0000313" key="1">
    <source>
        <dbReference type="EMBL" id="VEF10810.1"/>
    </source>
</evidence>
<reference evidence="1 2" key="1">
    <citation type="submission" date="2018-12" db="EMBL/GenBank/DDBJ databases">
        <authorList>
            <consortium name="Pathogen Informatics"/>
        </authorList>
    </citation>
    <scope>NUCLEOTIDE SEQUENCE [LARGE SCALE GENOMIC DNA]</scope>
    <source>
        <strain evidence="1 2">NCTC9428</strain>
    </source>
</reference>
<dbReference type="Proteomes" id="UP000281909">
    <property type="component" value="Chromosome"/>
</dbReference>
<sequence>MASCVWTVVAYVAVKACSFSCVNEAHPIQPVGQAMANTFNPSHVAMYYEPISAAQQGASEMTSH</sequence>